<dbReference type="EMBL" id="AUNB01000025">
    <property type="protein sequence ID" value="KEO60030.1"/>
    <property type="molecule type" value="Genomic_DNA"/>
</dbReference>
<comment type="caution">
    <text evidence="2">The sequence shown here is derived from an EMBL/GenBank/DDBJ whole genome shotgun (WGS) entry which is preliminary data.</text>
</comment>
<keyword evidence="3" id="KW-1185">Reference proteome</keyword>
<dbReference type="AlphaFoldDB" id="A0A074JVV5"/>
<protein>
    <submittedName>
        <fullName evidence="2">Uncharacterized protein</fullName>
    </submittedName>
</protein>
<feature type="compositionally biased region" description="Basic and acidic residues" evidence="1">
    <location>
        <begin position="129"/>
        <end position="139"/>
    </location>
</feature>
<reference evidence="2 3" key="1">
    <citation type="journal article" date="2015" name="Antonie Van Leeuwenhoek">
        <title>Thioclava indica sp. nov., isolated from surface seawater of the Indian Ocean.</title>
        <authorList>
            <person name="Liu Y."/>
            <person name="Lai Q."/>
            <person name="Du J."/>
            <person name="Xu H."/>
            <person name="Jiang L."/>
            <person name="Shao Z."/>
        </authorList>
    </citation>
    <scope>NUCLEOTIDE SEQUENCE [LARGE SCALE GENOMIC DNA]</scope>
    <source>
        <strain evidence="2 3">DT23-4</strain>
    </source>
</reference>
<accession>A0A074JVV5</accession>
<gene>
    <name evidence="2" type="ORF">DT23_15000</name>
</gene>
<evidence type="ECO:0000313" key="3">
    <source>
        <dbReference type="Proteomes" id="UP000027471"/>
    </source>
</evidence>
<evidence type="ECO:0000313" key="2">
    <source>
        <dbReference type="EMBL" id="KEO60030.1"/>
    </source>
</evidence>
<proteinExistence type="predicted"/>
<dbReference type="STRING" id="1353528.DT23_15000"/>
<organism evidence="2 3">
    <name type="scientific">Thioclava indica</name>
    <dbReference type="NCBI Taxonomy" id="1353528"/>
    <lineage>
        <taxon>Bacteria</taxon>
        <taxon>Pseudomonadati</taxon>
        <taxon>Pseudomonadota</taxon>
        <taxon>Alphaproteobacteria</taxon>
        <taxon>Rhodobacterales</taxon>
        <taxon>Paracoccaceae</taxon>
        <taxon>Thioclava</taxon>
    </lineage>
</organism>
<feature type="region of interest" description="Disordered" evidence="1">
    <location>
        <begin position="119"/>
        <end position="159"/>
    </location>
</feature>
<evidence type="ECO:0000256" key="1">
    <source>
        <dbReference type="SAM" id="MobiDB-lite"/>
    </source>
</evidence>
<sequence>MLARNNIPRKKTLRQNRFEAPVCTSHPDFVFCDAAEAEFAIRRVGGVAGRIFDDPAHRSPSSHLFVKAAEGVSAEHLRDRFTQLDFSEVREDAVAHYSVAQSDVVALYAALITAEGQASPLVDRNGGGPKDKPREDRPKVVKNKASYQLPREAQSLAPKAPSGLSIAFLGGGIAISIPSPKP</sequence>
<dbReference type="Proteomes" id="UP000027471">
    <property type="component" value="Unassembled WGS sequence"/>
</dbReference>
<name>A0A074JVV5_9RHOB</name>